<dbReference type="Gene3D" id="3.80.10.10">
    <property type="entry name" value="Ribonuclease Inhibitor"/>
    <property type="match status" value="1"/>
</dbReference>
<reference evidence="1" key="1">
    <citation type="submission" date="2020-11" db="EMBL/GenBank/DDBJ databases">
        <title>Adaptations for nitrogen fixation in a non-lichenized fungal sporocarp promotes dispersal by wood-feeding termites.</title>
        <authorList>
            <consortium name="DOE Joint Genome Institute"/>
            <person name="Koch R.A."/>
            <person name="Yoon G."/>
            <person name="Arayal U."/>
            <person name="Lail K."/>
            <person name="Amirebrahimi M."/>
            <person name="Labutti K."/>
            <person name="Lipzen A."/>
            <person name="Riley R."/>
            <person name="Barry K."/>
            <person name="Henrissat B."/>
            <person name="Grigoriev I.V."/>
            <person name="Herr J.R."/>
            <person name="Aime M.C."/>
        </authorList>
    </citation>
    <scope>NUCLEOTIDE SEQUENCE</scope>
    <source>
        <strain evidence="1">MCA 3950</strain>
    </source>
</reference>
<evidence type="ECO:0000313" key="2">
    <source>
        <dbReference type="Proteomes" id="UP000812287"/>
    </source>
</evidence>
<comment type="caution">
    <text evidence="1">The sequence shown here is derived from an EMBL/GenBank/DDBJ whole genome shotgun (WGS) entry which is preliminary data.</text>
</comment>
<sequence>MATRLPQELIDKILDDLDGDPFSTISTYRSISLANSCFTPSAQKRLLRNIKLLRRSCRQFNALLTESPHVGQYVKRLHIYSHSVSPITAEVLRRLPNLRTLKVDSDGLSSVADHLHIGLSSVRCLDLSLMQLRDLSTLLKAISLFPSLELLRLERVGLQDNRPKEKTSGLSAGSGRDWRYLFSLSIFNQAPIDFDFVDDDPPVDRNNEDPNAQIAFEPPTEWKMPSLQALQIRVDDNIVQSILLNNLSGMTPAAQLGKLRALRVTASALTSFEVIQRLLDKVPTTLEELVMFTRALPYTARHIDMSKLTKLRSLYLQVWMKYPRSSTPTQDEYFSWLVNMFTTMPDCVQNVYMNVIFGTQQEDFPLNVWSNLGKIFAQQHRKTNLHVVFGDKELENYAHYFPSQTYFEKSMNVCLGSLKGQGRLQIWTAQEFMYREKGTKNFAVFVTPELILSA</sequence>
<dbReference type="OrthoDB" id="8861968at2759"/>
<dbReference type="GeneID" id="66109475"/>
<dbReference type="EMBL" id="MU250556">
    <property type="protein sequence ID" value="KAG7441848.1"/>
    <property type="molecule type" value="Genomic_DNA"/>
</dbReference>
<dbReference type="AlphaFoldDB" id="A0A9P7VJS1"/>
<evidence type="ECO:0000313" key="1">
    <source>
        <dbReference type="EMBL" id="KAG7441848.1"/>
    </source>
</evidence>
<organism evidence="1 2">
    <name type="scientific">Guyanagaster necrorhizus</name>
    <dbReference type="NCBI Taxonomy" id="856835"/>
    <lineage>
        <taxon>Eukaryota</taxon>
        <taxon>Fungi</taxon>
        <taxon>Dikarya</taxon>
        <taxon>Basidiomycota</taxon>
        <taxon>Agaricomycotina</taxon>
        <taxon>Agaricomycetes</taxon>
        <taxon>Agaricomycetidae</taxon>
        <taxon>Agaricales</taxon>
        <taxon>Marasmiineae</taxon>
        <taxon>Physalacriaceae</taxon>
        <taxon>Guyanagaster</taxon>
    </lineage>
</organism>
<dbReference type="SUPFAM" id="SSF52058">
    <property type="entry name" value="L domain-like"/>
    <property type="match status" value="1"/>
</dbReference>
<proteinExistence type="predicted"/>
<accession>A0A9P7VJS1</accession>
<protein>
    <submittedName>
        <fullName evidence="1">Uncharacterized protein</fullName>
    </submittedName>
</protein>
<keyword evidence="2" id="KW-1185">Reference proteome</keyword>
<name>A0A9P7VJS1_9AGAR</name>
<dbReference type="RefSeq" id="XP_043035348.1">
    <property type="nucleotide sequence ID" value="XM_043187178.1"/>
</dbReference>
<dbReference type="Proteomes" id="UP000812287">
    <property type="component" value="Unassembled WGS sequence"/>
</dbReference>
<gene>
    <name evidence="1" type="ORF">BT62DRAFT_936723</name>
</gene>
<dbReference type="InterPro" id="IPR032675">
    <property type="entry name" value="LRR_dom_sf"/>
</dbReference>